<dbReference type="GO" id="GO:0005615">
    <property type="term" value="C:extracellular space"/>
    <property type="evidence" value="ECO:0007669"/>
    <property type="project" value="TreeGrafter"/>
</dbReference>
<evidence type="ECO:0000256" key="12">
    <source>
        <dbReference type="ARBA" id="ARBA00029811"/>
    </source>
</evidence>
<dbReference type="OrthoDB" id="100605at2"/>
<dbReference type="GO" id="GO:0043171">
    <property type="term" value="P:peptide catabolic process"/>
    <property type="evidence" value="ECO:0007669"/>
    <property type="project" value="TreeGrafter"/>
</dbReference>
<dbReference type="Proteomes" id="UP000264006">
    <property type="component" value="Chromosome"/>
</dbReference>
<evidence type="ECO:0000259" key="16">
    <source>
        <dbReference type="Pfam" id="PF17900"/>
    </source>
</evidence>
<evidence type="ECO:0000256" key="6">
    <source>
        <dbReference type="ARBA" id="ARBA00022438"/>
    </source>
</evidence>
<evidence type="ECO:0000256" key="4">
    <source>
        <dbReference type="ARBA" id="ARBA00012564"/>
    </source>
</evidence>
<dbReference type="CDD" id="cd09602">
    <property type="entry name" value="M1_APN"/>
    <property type="match status" value="1"/>
</dbReference>
<dbReference type="Pfam" id="PF17900">
    <property type="entry name" value="Peptidase_M1_N"/>
    <property type="match status" value="1"/>
</dbReference>
<dbReference type="KEGG" id="euz:DVS28_a4073"/>
<evidence type="ECO:0000313" key="18">
    <source>
        <dbReference type="Proteomes" id="UP000264006"/>
    </source>
</evidence>
<dbReference type="FunFam" id="1.10.390.10:FF:000004">
    <property type="entry name" value="Aminopeptidase N"/>
    <property type="match status" value="1"/>
</dbReference>
<comment type="cofactor">
    <cofactor evidence="2">
        <name>Zn(2+)</name>
        <dbReference type="ChEBI" id="CHEBI:29105"/>
    </cofactor>
</comment>
<dbReference type="Pfam" id="PF01433">
    <property type="entry name" value="Peptidase_M1"/>
    <property type="match status" value="1"/>
</dbReference>
<keyword evidence="9" id="KW-0378">Hydrolase</keyword>
<dbReference type="PANTHER" id="PTHR11533">
    <property type="entry name" value="PROTEASE M1 ZINC METALLOPROTEASE"/>
    <property type="match status" value="1"/>
</dbReference>
<organism evidence="17 18">
    <name type="scientific">Euzebya pacifica</name>
    <dbReference type="NCBI Taxonomy" id="1608957"/>
    <lineage>
        <taxon>Bacteria</taxon>
        <taxon>Bacillati</taxon>
        <taxon>Actinomycetota</taxon>
        <taxon>Nitriliruptoria</taxon>
        <taxon>Euzebyales</taxon>
    </lineage>
</organism>
<reference evidence="17 18" key="1">
    <citation type="submission" date="2018-09" db="EMBL/GenBank/DDBJ databases">
        <title>Complete genome sequence of Euzebya sp. DY32-46 isolated from seawater of Pacific Ocean.</title>
        <authorList>
            <person name="Xu L."/>
            <person name="Wu Y.-H."/>
            <person name="Xu X.-W."/>
        </authorList>
    </citation>
    <scope>NUCLEOTIDE SEQUENCE [LARGE SCALE GENOMIC DNA]</scope>
    <source>
        <strain evidence="17 18">DY32-46</strain>
    </source>
</reference>
<dbReference type="Gene3D" id="1.10.390.10">
    <property type="entry name" value="Neutral Protease Domain 2"/>
    <property type="match status" value="1"/>
</dbReference>
<dbReference type="GO" id="GO:0070006">
    <property type="term" value="F:metalloaminopeptidase activity"/>
    <property type="evidence" value="ECO:0007669"/>
    <property type="project" value="TreeGrafter"/>
</dbReference>
<evidence type="ECO:0000256" key="8">
    <source>
        <dbReference type="ARBA" id="ARBA00022723"/>
    </source>
</evidence>
<evidence type="ECO:0000256" key="13">
    <source>
        <dbReference type="ARBA" id="ARBA00031533"/>
    </source>
</evidence>
<dbReference type="AlphaFoldDB" id="A0A346Y2P3"/>
<evidence type="ECO:0000259" key="15">
    <source>
        <dbReference type="Pfam" id="PF11838"/>
    </source>
</evidence>
<dbReference type="PRINTS" id="PR00756">
    <property type="entry name" value="ALADIPTASE"/>
</dbReference>
<dbReference type="PANTHER" id="PTHR11533:SF174">
    <property type="entry name" value="PUROMYCIN-SENSITIVE AMINOPEPTIDASE-RELATED"/>
    <property type="match status" value="1"/>
</dbReference>
<dbReference type="InterPro" id="IPR045357">
    <property type="entry name" value="Aminopeptidase_N-like_N"/>
</dbReference>
<dbReference type="InterPro" id="IPR001930">
    <property type="entry name" value="Peptidase_M1"/>
</dbReference>
<dbReference type="InterPro" id="IPR050344">
    <property type="entry name" value="Peptidase_M1_aminopeptidases"/>
</dbReference>
<dbReference type="Gene3D" id="2.60.40.1730">
    <property type="entry name" value="tricorn interacting facor f3 domain"/>
    <property type="match status" value="1"/>
</dbReference>
<accession>A0A346Y2P3</accession>
<keyword evidence="6 17" id="KW-0031">Aminopeptidase</keyword>
<evidence type="ECO:0000256" key="7">
    <source>
        <dbReference type="ARBA" id="ARBA00022670"/>
    </source>
</evidence>
<dbReference type="GO" id="GO:0016020">
    <property type="term" value="C:membrane"/>
    <property type="evidence" value="ECO:0007669"/>
    <property type="project" value="TreeGrafter"/>
</dbReference>
<evidence type="ECO:0000256" key="11">
    <source>
        <dbReference type="ARBA" id="ARBA00023049"/>
    </source>
</evidence>
<dbReference type="Pfam" id="PF11838">
    <property type="entry name" value="ERAP1_C"/>
    <property type="match status" value="1"/>
</dbReference>
<dbReference type="FunFam" id="2.60.40.1730:FF:000010">
    <property type="entry name" value="Putative aminopeptidase N"/>
    <property type="match status" value="1"/>
</dbReference>
<evidence type="ECO:0000259" key="14">
    <source>
        <dbReference type="Pfam" id="PF01433"/>
    </source>
</evidence>
<comment type="catalytic activity">
    <reaction evidence="1">
        <text>Release of an N-terminal amino acid, Xaa-|-Yaa- from a peptide, amide or arylamide. Xaa is preferably Ala, but may be most amino acids including Pro (slow action). When a terminal hydrophobic residue is followed by a prolyl residue, the two may be released as an intact Xaa-Pro dipeptide.</text>
        <dbReference type="EC" id="3.4.11.2"/>
    </reaction>
</comment>
<protein>
    <recommendedName>
        <fullName evidence="5">Aminopeptidase N</fullName>
        <ecNumber evidence="4">3.4.11.2</ecNumber>
    </recommendedName>
    <alternativeName>
        <fullName evidence="12">Alanine aminopeptidase</fullName>
    </alternativeName>
    <alternativeName>
        <fullName evidence="13">Lysyl aminopeptidase</fullName>
    </alternativeName>
</protein>
<keyword evidence="10" id="KW-0862">Zinc</keyword>
<dbReference type="InterPro" id="IPR012778">
    <property type="entry name" value="Pept_M1_aminopeptidase"/>
</dbReference>
<feature type="domain" description="Peptidase M1 membrane alanine aminopeptidase" evidence="14">
    <location>
        <begin position="227"/>
        <end position="440"/>
    </location>
</feature>
<dbReference type="GO" id="GO:0008270">
    <property type="term" value="F:zinc ion binding"/>
    <property type="evidence" value="ECO:0007669"/>
    <property type="project" value="InterPro"/>
</dbReference>
<dbReference type="InterPro" id="IPR027268">
    <property type="entry name" value="Peptidase_M4/M1_CTD_sf"/>
</dbReference>
<dbReference type="GO" id="GO:0006508">
    <property type="term" value="P:proteolysis"/>
    <property type="evidence" value="ECO:0007669"/>
    <property type="project" value="UniProtKB-KW"/>
</dbReference>
<gene>
    <name evidence="17" type="ORF">DVS28_a4073</name>
</gene>
<evidence type="ECO:0000313" key="17">
    <source>
        <dbReference type="EMBL" id="AXV08740.1"/>
    </source>
</evidence>
<evidence type="ECO:0000256" key="5">
    <source>
        <dbReference type="ARBA" id="ARBA00015611"/>
    </source>
</evidence>
<name>A0A346Y2P3_9ACTN</name>
<dbReference type="SUPFAM" id="SSF55486">
    <property type="entry name" value="Metalloproteases ('zincins'), catalytic domain"/>
    <property type="match status" value="1"/>
</dbReference>
<dbReference type="GO" id="GO:0005737">
    <property type="term" value="C:cytoplasm"/>
    <property type="evidence" value="ECO:0007669"/>
    <property type="project" value="TreeGrafter"/>
</dbReference>
<sequence length="837" mass="92544">MNASNLTRDEAAARAALIRNVAYEIDLDLTGTEDETFTSTVRITFDSLDPSAETFLDLAARRVDSVVLNGADVEDAYADGRIRLERLDEHNVVEVSAQCVYSRSGVGMHRFVDPVDQEVFLYTQFEPQDAHRVYACFDQPDLKAPITMSATAPAGWQVVSNARVASRPEEGQAGRWIFEPTKPISTYISALVAGPYHRVDARHGDVELGIYCRKSMAEYLDPDEIIELTGQGLDWFAEQFDMSYPFGKYDQLFVPEFNFGAMENPGCVTFSERYVFRSRVTQAARLSRANTILHEMAHMWFGDLVTMRWWDDLWLNESFATFMAHKAVAEATRFGDDSWSDFAHSVKAWAYQQDQLPSTHPIVADILDTESVMANFDGITYAKGASVLKQLHAWVGEDAFVEGLRDHFRRHAWDNAELADFLDALEGPSGRALTTWSKSWLETAGVATLSARIETDDEDVLTTVEVAQVAPSAHPTLRPHRLGIGLYDTVDGVLVRVDAVEVDIDGATTTIEALAGRPRPDLLLLNDEDLAYAKVRLDSRSVEALERSLGTMPDGVARAVGWGSLWDATRDAELAARRFADLVCEHGPVEADVSVLQTLLRQAFACADRYGDPDNRVSLRERIAAVSRAGLDRAEPGSDRQLIWARAVISSRTDADFVTGLLDGSGTIDGLTIDTDLRWFALGHLAAMGEADASAIERELERDPTDVGRRGAETALAARPTPEAKAEAWRRAMDTSSAMHTRRAVLRGFWQVEQADVLADYAGKAWVEALPSLWHEVSGEEGLTMTEAIYPHPMISEDVVAAADRAVEADLPGIAKRSVSEGRDATQRALRARLVDR</sequence>
<dbReference type="EC" id="3.4.11.2" evidence="4"/>
<dbReference type="GO" id="GO:0016285">
    <property type="term" value="F:alanyl aminopeptidase activity"/>
    <property type="evidence" value="ECO:0007669"/>
    <property type="project" value="UniProtKB-EC"/>
</dbReference>
<evidence type="ECO:0000256" key="1">
    <source>
        <dbReference type="ARBA" id="ARBA00000098"/>
    </source>
</evidence>
<dbReference type="GO" id="GO:0042277">
    <property type="term" value="F:peptide binding"/>
    <property type="evidence" value="ECO:0007669"/>
    <property type="project" value="TreeGrafter"/>
</dbReference>
<keyword evidence="11" id="KW-0482">Metalloprotease</keyword>
<feature type="domain" description="Aminopeptidase N-like N-terminal" evidence="16">
    <location>
        <begin position="23"/>
        <end position="188"/>
    </location>
</feature>
<keyword evidence="8" id="KW-0479">Metal-binding</keyword>
<dbReference type="InterPro" id="IPR024571">
    <property type="entry name" value="ERAP1-like_C_dom"/>
</dbReference>
<dbReference type="SUPFAM" id="SSF63737">
    <property type="entry name" value="Leukotriene A4 hydrolase N-terminal domain"/>
    <property type="match status" value="1"/>
</dbReference>
<feature type="domain" description="ERAP1-like C-terminal" evidence="15">
    <location>
        <begin position="523"/>
        <end position="828"/>
    </location>
</feature>
<comment type="similarity">
    <text evidence="3">Belongs to the peptidase M1 family.</text>
</comment>
<dbReference type="NCBIfam" id="TIGR02412">
    <property type="entry name" value="pepN_strep_liv"/>
    <property type="match status" value="1"/>
</dbReference>
<evidence type="ECO:0000256" key="9">
    <source>
        <dbReference type="ARBA" id="ARBA00022801"/>
    </source>
</evidence>
<proteinExistence type="inferred from homology"/>
<evidence type="ECO:0000256" key="10">
    <source>
        <dbReference type="ARBA" id="ARBA00022833"/>
    </source>
</evidence>
<dbReference type="InterPro" id="IPR042097">
    <property type="entry name" value="Aminopeptidase_N-like_N_sf"/>
</dbReference>
<dbReference type="RefSeq" id="WP_114593042.1">
    <property type="nucleotide sequence ID" value="NZ_CP031165.1"/>
</dbReference>
<evidence type="ECO:0000256" key="3">
    <source>
        <dbReference type="ARBA" id="ARBA00010136"/>
    </source>
</evidence>
<dbReference type="InterPro" id="IPR014782">
    <property type="entry name" value="Peptidase_M1_dom"/>
</dbReference>
<evidence type="ECO:0000256" key="2">
    <source>
        <dbReference type="ARBA" id="ARBA00001947"/>
    </source>
</evidence>
<keyword evidence="7" id="KW-0645">Protease</keyword>
<dbReference type="EMBL" id="CP031165">
    <property type="protein sequence ID" value="AXV08740.1"/>
    <property type="molecule type" value="Genomic_DNA"/>
</dbReference>
<keyword evidence="18" id="KW-1185">Reference proteome</keyword>